<gene>
    <name evidence="1" type="ORF">SMAX5B_005536</name>
</gene>
<dbReference type="EMBL" id="CP026243">
    <property type="protein sequence ID" value="AWO95946.1"/>
    <property type="molecule type" value="Genomic_DNA"/>
</dbReference>
<evidence type="ECO:0000313" key="2">
    <source>
        <dbReference type="Proteomes" id="UP000246464"/>
    </source>
</evidence>
<dbReference type="AlphaFoldDB" id="A0A2U9AWE7"/>
<accession>A0A2U9AWE7</accession>
<evidence type="ECO:0000313" key="1">
    <source>
        <dbReference type="EMBL" id="AWO95946.1"/>
    </source>
</evidence>
<dbReference type="Proteomes" id="UP000246464">
    <property type="component" value="Chromosome 1"/>
</dbReference>
<proteinExistence type="predicted"/>
<organism evidence="1 2">
    <name type="scientific">Scophthalmus maximus</name>
    <name type="common">Turbot</name>
    <name type="synonym">Psetta maxima</name>
    <dbReference type="NCBI Taxonomy" id="52904"/>
    <lineage>
        <taxon>Eukaryota</taxon>
        <taxon>Metazoa</taxon>
        <taxon>Chordata</taxon>
        <taxon>Craniata</taxon>
        <taxon>Vertebrata</taxon>
        <taxon>Euteleostomi</taxon>
        <taxon>Actinopterygii</taxon>
        <taxon>Neopterygii</taxon>
        <taxon>Teleostei</taxon>
        <taxon>Neoteleostei</taxon>
        <taxon>Acanthomorphata</taxon>
        <taxon>Carangaria</taxon>
        <taxon>Pleuronectiformes</taxon>
        <taxon>Pleuronectoidei</taxon>
        <taxon>Scophthalmidae</taxon>
        <taxon>Scophthalmus</taxon>
    </lineage>
</organism>
<sequence length="109" mass="12013">MKKLKYLGYRRYQKRRTTSAILLPVQNVRVRIDVDFFLTFVIKVIHASPTEMKLFFAGKSSRLPATGAGRGDGAAAGPADILRVRSFANLIRPTTMASAQTSAQGPPFE</sequence>
<name>A0A2U9AWE7_SCOMX</name>
<reference evidence="1 2" key="1">
    <citation type="submission" date="2017-12" db="EMBL/GenBank/DDBJ databases">
        <title>Integrating genomic resources of turbot (Scophthalmus maximus) in depth evaluation of genetic and physical mapping variation across individuals.</title>
        <authorList>
            <person name="Martinez P."/>
        </authorList>
    </citation>
    <scope>NUCLEOTIDE SEQUENCE [LARGE SCALE GENOMIC DNA]</scope>
</reference>
<protein>
    <submittedName>
        <fullName evidence="1">Uncharacterized protein</fullName>
    </submittedName>
</protein>
<keyword evidence="2" id="KW-1185">Reference proteome</keyword>